<gene>
    <name evidence="2" type="ORF">GO621_17955</name>
</gene>
<dbReference type="PANTHER" id="PTHR38813">
    <property type="match status" value="1"/>
</dbReference>
<accession>A0A7K1T1F0</accession>
<keyword evidence="3" id="KW-1185">Reference proteome</keyword>
<evidence type="ECO:0000313" key="3">
    <source>
        <dbReference type="Proteomes" id="UP000462014"/>
    </source>
</evidence>
<dbReference type="Gene3D" id="3.30.2310.20">
    <property type="entry name" value="RelE-like"/>
    <property type="match status" value="1"/>
</dbReference>
<dbReference type="InterPro" id="IPR035093">
    <property type="entry name" value="RelE/ParE_toxin_dom_sf"/>
</dbReference>
<proteinExistence type="predicted"/>
<organism evidence="2 3">
    <name type="scientific">Mucilaginibacter arboris</name>
    <dbReference type="NCBI Taxonomy" id="2682090"/>
    <lineage>
        <taxon>Bacteria</taxon>
        <taxon>Pseudomonadati</taxon>
        <taxon>Bacteroidota</taxon>
        <taxon>Sphingobacteriia</taxon>
        <taxon>Sphingobacteriales</taxon>
        <taxon>Sphingobacteriaceae</taxon>
        <taxon>Mucilaginibacter</taxon>
    </lineage>
</organism>
<dbReference type="Proteomes" id="UP000462014">
    <property type="component" value="Unassembled WGS sequence"/>
</dbReference>
<dbReference type="AlphaFoldDB" id="A0A7K1T1F0"/>
<dbReference type="RefSeq" id="WP_157569620.1">
    <property type="nucleotide sequence ID" value="NZ_WPIK01000025.1"/>
</dbReference>
<evidence type="ECO:0000256" key="1">
    <source>
        <dbReference type="ARBA" id="ARBA00022649"/>
    </source>
</evidence>
<dbReference type="EMBL" id="WPIK01000025">
    <property type="protein sequence ID" value="MVN23412.1"/>
    <property type="molecule type" value="Genomic_DNA"/>
</dbReference>
<sequence>MKVEFLDKFNKDLTKIKNKAVSEDVLATIENVEQSFNIASIKNIKKLKGFKNAYRIRIGNYRIGIFVTDDAVEFVRIVHRKDIYNLFP</sequence>
<dbReference type="Pfam" id="PF05016">
    <property type="entry name" value="ParE_toxin"/>
    <property type="match status" value="1"/>
</dbReference>
<protein>
    <submittedName>
        <fullName evidence="2">Type II toxin-antitoxin system RelE/ParE family toxin</fullName>
    </submittedName>
</protein>
<evidence type="ECO:0000313" key="2">
    <source>
        <dbReference type="EMBL" id="MVN23412.1"/>
    </source>
</evidence>
<name>A0A7K1T1F0_9SPHI</name>
<reference evidence="2 3" key="1">
    <citation type="submission" date="2019-12" db="EMBL/GenBank/DDBJ databases">
        <title>Mucilaginibacter sp. HMF7410 genome sequencing and assembly.</title>
        <authorList>
            <person name="Kang H."/>
            <person name="Cha I."/>
            <person name="Kim H."/>
            <person name="Joh K."/>
        </authorList>
    </citation>
    <scope>NUCLEOTIDE SEQUENCE [LARGE SCALE GENOMIC DNA]</scope>
    <source>
        <strain evidence="2 3">HMF7410</strain>
    </source>
</reference>
<dbReference type="SUPFAM" id="SSF143011">
    <property type="entry name" value="RelE-like"/>
    <property type="match status" value="1"/>
</dbReference>
<dbReference type="InterPro" id="IPR007712">
    <property type="entry name" value="RelE/ParE_toxin"/>
</dbReference>
<dbReference type="PANTHER" id="PTHR38813:SF1">
    <property type="entry name" value="TOXIN RELE1-RELATED"/>
    <property type="match status" value="1"/>
</dbReference>
<dbReference type="InterPro" id="IPR052747">
    <property type="entry name" value="TA_system_RelE_toxin"/>
</dbReference>
<keyword evidence="1" id="KW-1277">Toxin-antitoxin system</keyword>
<comment type="caution">
    <text evidence="2">The sequence shown here is derived from an EMBL/GenBank/DDBJ whole genome shotgun (WGS) entry which is preliminary data.</text>
</comment>